<organism evidence="1 2">
    <name type="scientific">Micromonospora zhanjiangensis</name>
    <dbReference type="NCBI Taxonomy" id="1522057"/>
    <lineage>
        <taxon>Bacteria</taxon>
        <taxon>Bacillati</taxon>
        <taxon>Actinomycetota</taxon>
        <taxon>Actinomycetes</taxon>
        <taxon>Micromonosporales</taxon>
        <taxon>Micromonosporaceae</taxon>
        <taxon>Micromonospora</taxon>
    </lineage>
</organism>
<sequence length="52" mass="5790">MLRDVRELKMIAAGAPLAAHSEAVRAEFTTRVRSAMAEDHQARWTPFATIAH</sequence>
<evidence type="ECO:0000313" key="2">
    <source>
        <dbReference type="Proteomes" id="UP001595868"/>
    </source>
</evidence>
<dbReference type="Proteomes" id="UP001595868">
    <property type="component" value="Unassembled WGS sequence"/>
</dbReference>
<reference evidence="2" key="1">
    <citation type="journal article" date="2019" name="Int. J. Syst. Evol. Microbiol.">
        <title>The Global Catalogue of Microorganisms (GCM) 10K type strain sequencing project: providing services to taxonomists for standard genome sequencing and annotation.</title>
        <authorList>
            <consortium name="The Broad Institute Genomics Platform"/>
            <consortium name="The Broad Institute Genome Sequencing Center for Infectious Disease"/>
            <person name="Wu L."/>
            <person name="Ma J."/>
        </authorList>
    </citation>
    <scope>NUCLEOTIDE SEQUENCE [LARGE SCALE GENOMIC DNA]</scope>
    <source>
        <strain evidence="2">2902at01</strain>
    </source>
</reference>
<gene>
    <name evidence="1" type="ORF">ACFOX0_03490</name>
</gene>
<keyword evidence="2" id="KW-1185">Reference proteome</keyword>
<proteinExistence type="predicted"/>
<comment type="caution">
    <text evidence="1">The sequence shown here is derived from an EMBL/GenBank/DDBJ whole genome shotgun (WGS) entry which is preliminary data.</text>
</comment>
<name>A0ABV8KG43_9ACTN</name>
<accession>A0ABV8KG43</accession>
<dbReference type="RefSeq" id="WP_377541998.1">
    <property type="nucleotide sequence ID" value="NZ_JBHSBN010000002.1"/>
</dbReference>
<evidence type="ECO:0000313" key="1">
    <source>
        <dbReference type="EMBL" id="MFC4105004.1"/>
    </source>
</evidence>
<protein>
    <submittedName>
        <fullName evidence="1">Uncharacterized protein</fullName>
    </submittedName>
</protein>
<dbReference type="EMBL" id="JBHSBN010000002">
    <property type="protein sequence ID" value="MFC4105004.1"/>
    <property type="molecule type" value="Genomic_DNA"/>
</dbReference>